<dbReference type="EMBL" id="FNJR01000001">
    <property type="protein sequence ID" value="SDO96805.1"/>
    <property type="molecule type" value="Genomic_DNA"/>
</dbReference>
<sequence length="278" mass="30650">MPPRNNTSVSLISIKRAFAPSSTKGALRAEDTDMNQLSRRCGSSSPTWSGFSRFNRNRSEGSISKTTNSRRPWTRWTNGNPIPLPKWPAWTGYFVVSNVCKAFPVTTNRNPAGNLSERQARLVESRRVWARPSAPGRVALRQGDSRLRGVWLTLARQGTAGDRQPPGFGGRHPRLRGDIRGAATRSPVQSWCGHCWRAAAWLGVTLVGRVWSRQGRWPRDSRACALHGRGGGSELSQPVMGKASRGLCGSRISRSESSGRSVLYSRRRVCACPLGFPQ</sequence>
<accession>A0A1H0NWJ7</accession>
<proteinExistence type="predicted"/>
<dbReference type="AlphaFoldDB" id="A0A1H0NWJ7"/>
<keyword evidence="2" id="KW-1185">Reference proteome</keyword>
<dbReference type="Proteomes" id="UP000199497">
    <property type="component" value="Unassembled WGS sequence"/>
</dbReference>
<dbReference type="STRING" id="405564.SAMN04487905_101280"/>
<organism evidence="1 2">
    <name type="scientific">Actinopolyspora xinjiangensis</name>
    <dbReference type="NCBI Taxonomy" id="405564"/>
    <lineage>
        <taxon>Bacteria</taxon>
        <taxon>Bacillati</taxon>
        <taxon>Actinomycetota</taxon>
        <taxon>Actinomycetes</taxon>
        <taxon>Actinopolysporales</taxon>
        <taxon>Actinopolysporaceae</taxon>
        <taxon>Actinopolyspora</taxon>
    </lineage>
</organism>
<evidence type="ECO:0000313" key="1">
    <source>
        <dbReference type="EMBL" id="SDO96805.1"/>
    </source>
</evidence>
<reference evidence="2" key="1">
    <citation type="submission" date="2016-10" db="EMBL/GenBank/DDBJ databases">
        <authorList>
            <person name="Varghese N."/>
            <person name="Submissions S."/>
        </authorList>
    </citation>
    <scope>NUCLEOTIDE SEQUENCE [LARGE SCALE GENOMIC DNA]</scope>
    <source>
        <strain evidence="2">DSM 46732</strain>
    </source>
</reference>
<gene>
    <name evidence="1" type="ORF">SAMN04487905_101280</name>
</gene>
<evidence type="ECO:0000313" key="2">
    <source>
        <dbReference type="Proteomes" id="UP000199497"/>
    </source>
</evidence>
<name>A0A1H0NWJ7_9ACTN</name>
<protein>
    <submittedName>
        <fullName evidence="1">Uncharacterized protein</fullName>
    </submittedName>
</protein>